<keyword evidence="2" id="KW-1185">Reference proteome</keyword>
<dbReference type="InterPro" id="IPR011989">
    <property type="entry name" value="ARM-like"/>
</dbReference>
<evidence type="ECO:0000313" key="1">
    <source>
        <dbReference type="EMBL" id="GAA4406341.1"/>
    </source>
</evidence>
<organism evidence="1 2">
    <name type="scientific">Fodinibacter luteus</name>
    <dbReference type="NCBI Taxonomy" id="552064"/>
    <lineage>
        <taxon>Bacteria</taxon>
        <taxon>Bacillati</taxon>
        <taxon>Actinomycetota</taxon>
        <taxon>Actinomycetes</taxon>
        <taxon>Micrococcales</taxon>
        <taxon>Intrasporangiaceae</taxon>
        <taxon>Fodinibacter (ex Wang et al. 2009)</taxon>
    </lineage>
</organism>
<accession>A0ABP8KG60</accession>
<dbReference type="Gene3D" id="1.25.10.10">
    <property type="entry name" value="Leucine-rich Repeat Variant"/>
    <property type="match status" value="1"/>
</dbReference>
<dbReference type="Proteomes" id="UP001500945">
    <property type="component" value="Unassembled WGS sequence"/>
</dbReference>
<evidence type="ECO:0000313" key="2">
    <source>
        <dbReference type="Proteomes" id="UP001500945"/>
    </source>
</evidence>
<comment type="caution">
    <text evidence="1">The sequence shown here is derived from an EMBL/GenBank/DDBJ whole genome shotgun (WGS) entry which is preliminary data.</text>
</comment>
<proteinExistence type="predicted"/>
<dbReference type="SUPFAM" id="SSF48371">
    <property type="entry name" value="ARM repeat"/>
    <property type="match status" value="1"/>
</dbReference>
<dbReference type="InterPro" id="IPR016024">
    <property type="entry name" value="ARM-type_fold"/>
</dbReference>
<dbReference type="RefSeq" id="WP_345205520.1">
    <property type="nucleotide sequence ID" value="NZ_BAABGM010000013.1"/>
</dbReference>
<protein>
    <submittedName>
        <fullName evidence="1">HEAT repeat domain-containing protein</fullName>
    </submittedName>
</protein>
<name>A0ABP8KG60_9MICO</name>
<dbReference type="EMBL" id="BAABGM010000013">
    <property type="protein sequence ID" value="GAA4406341.1"/>
    <property type="molecule type" value="Genomic_DNA"/>
</dbReference>
<gene>
    <name evidence="1" type="ORF">GCM10023168_21040</name>
</gene>
<reference evidence="2" key="1">
    <citation type="journal article" date="2019" name="Int. J. Syst. Evol. Microbiol.">
        <title>The Global Catalogue of Microorganisms (GCM) 10K type strain sequencing project: providing services to taxonomists for standard genome sequencing and annotation.</title>
        <authorList>
            <consortium name="The Broad Institute Genomics Platform"/>
            <consortium name="The Broad Institute Genome Sequencing Center for Infectious Disease"/>
            <person name="Wu L."/>
            <person name="Ma J."/>
        </authorList>
    </citation>
    <scope>NUCLEOTIDE SEQUENCE [LARGE SCALE GENOMIC DNA]</scope>
    <source>
        <strain evidence="2">JCM 17809</strain>
    </source>
</reference>
<sequence>MTQENARRMRQVTAALASSRTEVRLAAALSAGSNPELELVDVLVARCAVESDFFVRDMLTWALTQHDHNAVVDRLLPELTSPVARARGQALHTLAKIGDPRAWAAIGPQLLIDADDEVARTAWRTAAGLVPHGAEQRLAELLGTQLGRGPRDVRLSLSQALMMLGEAAVPVVEAACDASDEAVRAHAIATLRLIEDPDSAFELAVEEAKRVRTLRGAPLVGTDAC</sequence>